<comment type="caution">
    <text evidence="1">The sequence shown here is derived from an EMBL/GenBank/DDBJ whole genome shotgun (WGS) entry which is preliminary data.</text>
</comment>
<sequence length="101" mass="11898">MAITLKDREEKINLKGNVYELTLLWNREDIRRCAFGMAPDYAHIRKDGKNFALIECYSNNKGFSVECFHRLLVKPEWKVLFRSEDINTIPLEELLERLPIG</sequence>
<evidence type="ECO:0000313" key="1">
    <source>
        <dbReference type="EMBL" id="TGY73545.1"/>
    </source>
</evidence>
<gene>
    <name evidence="1" type="ORF">E5339_00315</name>
</gene>
<proteinExistence type="predicted"/>
<accession>A0A4S2FVZ3</accession>
<dbReference type="Proteomes" id="UP000310760">
    <property type="component" value="Unassembled WGS sequence"/>
</dbReference>
<dbReference type="RefSeq" id="WP_016212948.1">
    <property type="nucleotide sequence ID" value="NZ_SRYJ01000001.1"/>
</dbReference>
<organism evidence="1 2">
    <name type="scientific">Phocaeicola sartorii</name>
    <dbReference type="NCBI Taxonomy" id="671267"/>
    <lineage>
        <taxon>Bacteria</taxon>
        <taxon>Pseudomonadati</taxon>
        <taxon>Bacteroidota</taxon>
        <taxon>Bacteroidia</taxon>
        <taxon>Bacteroidales</taxon>
        <taxon>Bacteroidaceae</taxon>
        <taxon>Phocaeicola</taxon>
    </lineage>
</organism>
<dbReference type="AlphaFoldDB" id="A0A4S2FVZ3"/>
<protein>
    <submittedName>
        <fullName evidence="1">Uncharacterized protein</fullName>
    </submittedName>
</protein>
<dbReference type="EMBL" id="SRYJ01000001">
    <property type="protein sequence ID" value="TGY73545.1"/>
    <property type="molecule type" value="Genomic_DNA"/>
</dbReference>
<evidence type="ECO:0000313" key="2">
    <source>
        <dbReference type="Proteomes" id="UP000310760"/>
    </source>
</evidence>
<reference evidence="1 2" key="1">
    <citation type="submission" date="2019-04" db="EMBL/GenBank/DDBJ databases">
        <title>Microbes associate with the intestines of laboratory mice.</title>
        <authorList>
            <person name="Navarre W."/>
            <person name="Wong E."/>
            <person name="Huang K."/>
            <person name="Tropini C."/>
            <person name="Ng K."/>
            <person name="Yu B."/>
        </authorList>
    </citation>
    <scope>NUCLEOTIDE SEQUENCE [LARGE SCALE GENOMIC DNA]</scope>
    <source>
        <strain evidence="1 2">NM22_B1</strain>
    </source>
</reference>
<name>A0A4S2FVZ3_9BACT</name>